<dbReference type="InterPro" id="IPR013087">
    <property type="entry name" value="Znf_C2H2_type"/>
</dbReference>
<feature type="compositionally biased region" description="Basic and acidic residues" evidence="8">
    <location>
        <begin position="59"/>
        <end position="69"/>
    </location>
</feature>
<evidence type="ECO:0000256" key="8">
    <source>
        <dbReference type="SAM" id="MobiDB-lite"/>
    </source>
</evidence>
<evidence type="ECO:0000313" key="10">
    <source>
        <dbReference type="EMBL" id="KAJ2929264.1"/>
    </source>
</evidence>
<proteinExistence type="predicted"/>
<accession>A0A9W8JAI9</accession>
<keyword evidence="6" id="KW-0539">Nucleus</keyword>
<dbReference type="SMART" id="SM00355">
    <property type="entry name" value="ZnF_C2H2"/>
    <property type="match status" value="2"/>
</dbReference>
<dbReference type="PROSITE" id="PS50157">
    <property type="entry name" value="ZINC_FINGER_C2H2_2"/>
    <property type="match status" value="2"/>
</dbReference>
<evidence type="ECO:0000256" key="4">
    <source>
        <dbReference type="ARBA" id="ARBA00022771"/>
    </source>
</evidence>
<evidence type="ECO:0000256" key="5">
    <source>
        <dbReference type="ARBA" id="ARBA00022833"/>
    </source>
</evidence>
<evidence type="ECO:0000256" key="2">
    <source>
        <dbReference type="ARBA" id="ARBA00022723"/>
    </source>
</evidence>
<dbReference type="OrthoDB" id="3437960at2759"/>
<keyword evidence="11" id="KW-1185">Reference proteome</keyword>
<name>A0A9W8JAI9_9AGAR</name>
<dbReference type="InterPro" id="IPR036236">
    <property type="entry name" value="Znf_C2H2_sf"/>
</dbReference>
<evidence type="ECO:0000256" key="6">
    <source>
        <dbReference type="ARBA" id="ARBA00023242"/>
    </source>
</evidence>
<dbReference type="Proteomes" id="UP001140091">
    <property type="component" value="Unassembled WGS sequence"/>
</dbReference>
<comment type="caution">
    <text evidence="10">The sequence shown here is derived from an EMBL/GenBank/DDBJ whole genome shotgun (WGS) entry which is preliminary data.</text>
</comment>
<feature type="domain" description="C2H2-type" evidence="9">
    <location>
        <begin position="411"/>
        <end position="432"/>
    </location>
</feature>
<dbReference type="GO" id="GO:0010468">
    <property type="term" value="P:regulation of gene expression"/>
    <property type="evidence" value="ECO:0007669"/>
    <property type="project" value="TreeGrafter"/>
</dbReference>
<dbReference type="AlphaFoldDB" id="A0A9W8JAI9"/>
<feature type="compositionally biased region" description="Low complexity" evidence="8">
    <location>
        <begin position="12"/>
        <end position="21"/>
    </location>
</feature>
<feature type="domain" description="C2H2-type" evidence="9">
    <location>
        <begin position="383"/>
        <end position="410"/>
    </location>
</feature>
<dbReference type="SUPFAM" id="SSF57667">
    <property type="entry name" value="beta-beta-alpha zinc fingers"/>
    <property type="match status" value="1"/>
</dbReference>
<evidence type="ECO:0000256" key="3">
    <source>
        <dbReference type="ARBA" id="ARBA00022737"/>
    </source>
</evidence>
<protein>
    <recommendedName>
        <fullName evidence="9">C2H2-type domain-containing protein</fullName>
    </recommendedName>
</protein>
<dbReference type="PANTHER" id="PTHR16515">
    <property type="entry name" value="PR DOMAIN ZINC FINGER PROTEIN"/>
    <property type="match status" value="1"/>
</dbReference>
<dbReference type="GO" id="GO:0005634">
    <property type="term" value="C:nucleus"/>
    <property type="evidence" value="ECO:0007669"/>
    <property type="project" value="UniProtKB-SubCell"/>
</dbReference>
<dbReference type="EMBL" id="JANBPK010000884">
    <property type="protein sequence ID" value="KAJ2929264.1"/>
    <property type="molecule type" value="Genomic_DNA"/>
</dbReference>
<keyword evidence="4 7" id="KW-0863">Zinc-finger</keyword>
<dbReference type="GO" id="GO:0008270">
    <property type="term" value="F:zinc ion binding"/>
    <property type="evidence" value="ECO:0007669"/>
    <property type="project" value="UniProtKB-KW"/>
</dbReference>
<evidence type="ECO:0000256" key="1">
    <source>
        <dbReference type="ARBA" id="ARBA00004123"/>
    </source>
</evidence>
<keyword evidence="3" id="KW-0677">Repeat</keyword>
<dbReference type="InterPro" id="IPR050331">
    <property type="entry name" value="Zinc_finger"/>
</dbReference>
<organism evidence="10 11">
    <name type="scientific">Candolleomyces eurysporus</name>
    <dbReference type="NCBI Taxonomy" id="2828524"/>
    <lineage>
        <taxon>Eukaryota</taxon>
        <taxon>Fungi</taxon>
        <taxon>Dikarya</taxon>
        <taxon>Basidiomycota</taxon>
        <taxon>Agaricomycotina</taxon>
        <taxon>Agaricomycetes</taxon>
        <taxon>Agaricomycetidae</taxon>
        <taxon>Agaricales</taxon>
        <taxon>Agaricineae</taxon>
        <taxon>Psathyrellaceae</taxon>
        <taxon>Candolleomyces</taxon>
    </lineage>
</organism>
<reference evidence="10" key="1">
    <citation type="submission" date="2022-06" db="EMBL/GenBank/DDBJ databases">
        <title>Genome Sequence of Candolleomyces eurysporus.</title>
        <authorList>
            <person name="Buettner E."/>
        </authorList>
    </citation>
    <scope>NUCLEOTIDE SEQUENCE</scope>
    <source>
        <strain evidence="10">VTCC 930004</strain>
    </source>
</reference>
<dbReference type="PROSITE" id="PS00028">
    <property type="entry name" value="ZINC_FINGER_C2H2_1"/>
    <property type="match status" value="1"/>
</dbReference>
<keyword evidence="2" id="KW-0479">Metal-binding</keyword>
<feature type="compositionally biased region" description="Polar residues" evidence="8">
    <location>
        <begin position="94"/>
        <end position="103"/>
    </location>
</feature>
<dbReference type="Pfam" id="PF00096">
    <property type="entry name" value="zf-C2H2"/>
    <property type="match status" value="2"/>
</dbReference>
<gene>
    <name evidence="10" type="ORF">H1R20_g7834</name>
</gene>
<comment type="subcellular location">
    <subcellularLocation>
        <location evidence="1">Nucleus</location>
    </subcellularLocation>
</comment>
<feature type="non-terminal residue" evidence="10">
    <location>
        <position position="438"/>
    </location>
</feature>
<evidence type="ECO:0000259" key="9">
    <source>
        <dbReference type="PROSITE" id="PS50157"/>
    </source>
</evidence>
<feature type="region of interest" description="Disordered" evidence="8">
    <location>
        <begin position="1"/>
        <end position="103"/>
    </location>
</feature>
<keyword evidence="5" id="KW-0862">Zinc</keyword>
<evidence type="ECO:0000256" key="7">
    <source>
        <dbReference type="PROSITE-ProRule" id="PRU00042"/>
    </source>
</evidence>
<dbReference type="PANTHER" id="PTHR16515:SF66">
    <property type="entry name" value="C2H2-TYPE DOMAIN-CONTAINING PROTEIN"/>
    <property type="match status" value="1"/>
</dbReference>
<evidence type="ECO:0000313" key="11">
    <source>
        <dbReference type="Proteomes" id="UP001140091"/>
    </source>
</evidence>
<sequence>MSEDTKTRGGNSPIPSGAATPAGGGGQSSIKSRIKQAGTDLKKTVKKPFSALNRLVRPKRGEGSGEGHDTGPGGTTAPSGADVGGALADPTGLGTVTPQSGTDQELGITEYGVELSESQGIEAISDEGPAHTGSNTPLYQDLASALSHLLRSTKSERCIIDGRCQSVNSAAPLPTLGQLEDSVLNATKPLTMTNIVAPTLNPTEGHEHPGLHSPLGPFSPSTLSPSFDGLSLSDGYSVQENSMFNSNDKNMQIPSLDFTAPSFYTTHPALSLVIPPPSSADDSELMKDIFQFDDADPSFRAIEQSLSSPYQLPMTETLPAEPNLQRIPRNAAHNRGFSVAGTSWTGPNTASTHLSSPSLCFTPSEYNSSALLSPPTPYGEAKFVCEWCQQTFTTNHNLKNHRNVHLGIKEHSCSRCHREFTTQSVLARHMKTCKAPGL</sequence>
<dbReference type="Gene3D" id="3.30.160.60">
    <property type="entry name" value="Classic Zinc Finger"/>
    <property type="match status" value="1"/>
</dbReference>